<dbReference type="SMART" id="SM00636">
    <property type="entry name" value="Glyco_18"/>
    <property type="match status" value="1"/>
</dbReference>
<evidence type="ECO:0000256" key="4">
    <source>
        <dbReference type="ARBA" id="ARBA00022669"/>
    </source>
</evidence>
<evidence type="ECO:0000256" key="9">
    <source>
        <dbReference type="ARBA" id="ARBA00023277"/>
    </source>
</evidence>
<evidence type="ECO:0000256" key="7">
    <source>
        <dbReference type="ARBA" id="ARBA00023024"/>
    </source>
</evidence>
<feature type="region of interest" description="Disordered" evidence="13">
    <location>
        <begin position="375"/>
        <end position="402"/>
    </location>
</feature>
<dbReference type="EC" id="3.2.1.14" evidence="3"/>
<dbReference type="InterPro" id="IPR050314">
    <property type="entry name" value="Glycosyl_Hydrlase_18"/>
</dbReference>
<dbReference type="InterPro" id="IPR002557">
    <property type="entry name" value="Chitin-bd_dom"/>
</dbReference>
<keyword evidence="8" id="KW-1015">Disulfide bond</keyword>
<dbReference type="GO" id="GO:0006032">
    <property type="term" value="P:chitin catabolic process"/>
    <property type="evidence" value="ECO:0007669"/>
    <property type="project" value="UniProtKB-KW"/>
</dbReference>
<accession>A0A1I8QE20</accession>
<evidence type="ECO:0000256" key="11">
    <source>
        <dbReference type="ARBA" id="ARBA00023326"/>
    </source>
</evidence>
<keyword evidence="18" id="KW-1185">Reference proteome</keyword>
<dbReference type="Gene3D" id="3.20.20.80">
    <property type="entry name" value="Glycosidases"/>
    <property type="match status" value="1"/>
</dbReference>
<dbReference type="PANTHER" id="PTHR11177:SF360">
    <property type="entry name" value="CHITINASE 4-RELATED"/>
    <property type="match status" value="1"/>
</dbReference>
<keyword evidence="10 12" id="KW-0326">Glycosidase</keyword>
<dbReference type="Pfam" id="PF01607">
    <property type="entry name" value="CBM_14"/>
    <property type="match status" value="1"/>
</dbReference>
<evidence type="ECO:0000256" key="5">
    <source>
        <dbReference type="ARBA" id="ARBA00022729"/>
    </source>
</evidence>
<sequence>MTSLRLFLNVFLCLGLAAGINGKIINCYFGTWANWRPGNGRFTPENIDANLCTHLSYSFFGITDAGAFKQLDSWLDFEVGFISRTMALKKTNPNLKVLAVVGGWNEGSVKYSQMAADSNKRKNFIQTTLNFIRQYGFDGLDLDWEYPVQRGGLAADKQNFVTLLKELKEELGRYNLELGIAVGASADTATISYDIPNIAKHVDFINVMTYDLQPRNILGFNAPLRGQGEHNVEACINYWLQKGVPASKLILGLAFYGRSYTLSNNQNTIPGSASSGAGAAGPFTRENGFLGYNEICSNAPTWTKVFDNVHSVPYMFRDNQWVGYDDVQSINLKLDFMNSKNLGGAMLWSIETDDFLGQCGEKYPLLKAINKKVATNTGNPTTTTQRPPTVSSTTSKPTVKPPPSTNCANDGFYADPNDCNKFYRCVNGVRYAFTCPAGLLFDKNSSNCLWPHEAICY</sequence>
<dbReference type="InterPro" id="IPR017853">
    <property type="entry name" value="GH"/>
</dbReference>
<dbReference type="VEuPathDB" id="VectorBase:SCAU016217"/>
<dbReference type="SMART" id="SM00494">
    <property type="entry name" value="ChtBD2"/>
    <property type="match status" value="1"/>
</dbReference>
<feature type="signal peptide" evidence="14">
    <location>
        <begin position="1"/>
        <end position="22"/>
    </location>
</feature>
<dbReference type="PROSITE" id="PS50940">
    <property type="entry name" value="CHIT_BIND_II"/>
    <property type="match status" value="1"/>
</dbReference>
<dbReference type="SUPFAM" id="SSF51445">
    <property type="entry name" value="(Trans)glycosidases"/>
    <property type="match status" value="1"/>
</dbReference>
<dbReference type="Gene3D" id="3.10.50.10">
    <property type="match status" value="1"/>
</dbReference>
<dbReference type="AlphaFoldDB" id="A0A1I8QE20"/>
<dbReference type="Proteomes" id="UP000095300">
    <property type="component" value="Unassembled WGS sequence"/>
</dbReference>
<evidence type="ECO:0000256" key="6">
    <source>
        <dbReference type="ARBA" id="ARBA00022801"/>
    </source>
</evidence>
<feature type="domain" description="GH18" evidence="16">
    <location>
        <begin position="23"/>
        <end position="376"/>
    </location>
</feature>
<evidence type="ECO:0000313" key="17">
    <source>
        <dbReference type="EnsemblMetazoa" id="SCAU016217-PA"/>
    </source>
</evidence>
<evidence type="ECO:0000259" key="16">
    <source>
        <dbReference type="PROSITE" id="PS51910"/>
    </source>
</evidence>
<feature type="domain" description="Chitin-binding type-2" evidence="15">
    <location>
        <begin position="404"/>
        <end position="457"/>
    </location>
</feature>
<proteinExistence type="inferred from homology"/>
<dbReference type="FunFam" id="3.10.50.10:FF:000004">
    <property type="entry name" value="Chitinase 5"/>
    <property type="match status" value="1"/>
</dbReference>
<dbReference type="InterPro" id="IPR029070">
    <property type="entry name" value="Chitinase_insertion_sf"/>
</dbReference>
<evidence type="ECO:0000256" key="10">
    <source>
        <dbReference type="ARBA" id="ARBA00023295"/>
    </source>
</evidence>
<dbReference type="GO" id="GO:0000272">
    <property type="term" value="P:polysaccharide catabolic process"/>
    <property type="evidence" value="ECO:0007669"/>
    <property type="project" value="UniProtKB-KW"/>
</dbReference>
<feature type="compositionally biased region" description="Low complexity" evidence="13">
    <location>
        <begin position="375"/>
        <end position="398"/>
    </location>
</feature>
<keyword evidence="5 14" id="KW-0732">Signal</keyword>
<name>A0A1I8QE20_STOCA</name>
<dbReference type="GO" id="GO:0008843">
    <property type="term" value="F:endochitinase activity"/>
    <property type="evidence" value="ECO:0007669"/>
    <property type="project" value="UniProtKB-EC"/>
</dbReference>
<dbReference type="InterPro" id="IPR001579">
    <property type="entry name" value="Glyco_hydro_18_chit_AS"/>
</dbReference>
<dbReference type="Pfam" id="PF00704">
    <property type="entry name" value="Glyco_hydro_18"/>
    <property type="match status" value="1"/>
</dbReference>
<evidence type="ECO:0000256" key="3">
    <source>
        <dbReference type="ARBA" id="ARBA00012729"/>
    </source>
</evidence>
<dbReference type="InterPro" id="IPR011583">
    <property type="entry name" value="Chitinase_II/V-like_cat"/>
</dbReference>
<dbReference type="PROSITE" id="PS01095">
    <property type="entry name" value="GH18_1"/>
    <property type="match status" value="1"/>
</dbReference>
<evidence type="ECO:0000256" key="8">
    <source>
        <dbReference type="ARBA" id="ARBA00023157"/>
    </source>
</evidence>
<feature type="chain" id="PRO_5009328205" description="chitinase" evidence="14">
    <location>
        <begin position="23"/>
        <end position="457"/>
    </location>
</feature>
<reference evidence="17" key="1">
    <citation type="submission" date="2020-05" db="UniProtKB">
        <authorList>
            <consortium name="EnsemblMetazoa"/>
        </authorList>
    </citation>
    <scope>IDENTIFICATION</scope>
    <source>
        <strain evidence="17">USDA</strain>
    </source>
</reference>
<evidence type="ECO:0000259" key="15">
    <source>
        <dbReference type="PROSITE" id="PS50940"/>
    </source>
</evidence>
<keyword evidence="4" id="KW-0147">Chitin-binding</keyword>
<dbReference type="GO" id="GO:0008061">
    <property type="term" value="F:chitin binding"/>
    <property type="evidence" value="ECO:0007669"/>
    <property type="project" value="UniProtKB-KW"/>
</dbReference>
<keyword evidence="7" id="KW-0146">Chitin degradation</keyword>
<dbReference type="STRING" id="35570.A0A1I8QE20"/>
<dbReference type="GO" id="GO:0005576">
    <property type="term" value="C:extracellular region"/>
    <property type="evidence" value="ECO:0007669"/>
    <property type="project" value="InterPro"/>
</dbReference>
<dbReference type="InterPro" id="IPR001223">
    <property type="entry name" value="Glyco_hydro18_cat"/>
</dbReference>
<evidence type="ECO:0000313" key="18">
    <source>
        <dbReference type="Proteomes" id="UP000095300"/>
    </source>
</evidence>
<dbReference type="PROSITE" id="PS51910">
    <property type="entry name" value="GH18_2"/>
    <property type="match status" value="1"/>
</dbReference>
<protein>
    <recommendedName>
        <fullName evidence="3">chitinase</fullName>
        <ecNumber evidence="3">3.2.1.14</ecNumber>
    </recommendedName>
</protein>
<keyword evidence="6 12" id="KW-0378">Hydrolase</keyword>
<keyword evidence="9" id="KW-0119">Carbohydrate metabolism</keyword>
<evidence type="ECO:0000256" key="14">
    <source>
        <dbReference type="SAM" id="SignalP"/>
    </source>
</evidence>
<dbReference type="EnsemblMetazoa" id="SCAU016217-RA">
    <property type="protein sequence ID" value="SCAU016217-PA"/>
    <property type="gene ID" value="SCAU016217"/>
</dbReference>
<comment type="similarity">
    <text evidence="2">Belongs to the glycosyl hydrolase 18 family. Chitinase class II subfamily.</text>
</comment>
<dbReference type="PANTHER" id="PTHR11177">
    <property type="entry name" value="CHITINASE"/>
    <property type="match status" value="1"/>
</dbReference>
<comment type="catalytic activity">
    <reaction evidence="1">
        <text>Random endo-hydrolysis of N-acetyl-beta-D-glucosaminide (1-&gt;4)-beta-linkages in chitin and chitodextrins.</text>
        <dbReference type="EC" id="3.2.1.14"/>
    </reaction>
</comment>
<keyword evidence="11" id="KW-0624">Polysaccharide degradation</keyword>
<evidence type="ECO:0000256" key="13">
    <source>
        <dbReference type="SAM" id="MobiDB-lite"/>
    </source>
</evidence>
<evidence type="ECO:0000256" key="1">
    <source>
        <dbReference type="ARBA" id="ARBA00000822"/>
    </source>
</evidence>
<dbReference type="SUPFAM" id="SSF57625">
    <property type="entry name" value="Invertebrate chitin-binding proteins"/>
    <property type="match status" value="1"/>
</dbReference>
<evidence type="ECO:0000256" key="12">
    <source>
        <dbReference type="RuleBase" id="RU000489"/>
    </source>
</evidence>
<evidence type="ECO:0000256" key="2">
    <source>
        <dbReference type="ARBA" id="ARBA00009121"/>
    </source>
</evidence>
<organism evidence="17 18">
    <name type="scientific">Stomoxys calcitrans</name>
    <name type="common">Stable fly</name>
    <name type="synonym">Conops calcitrans</name>
    <dbReference type="NCBI Taxonomy" id="35570"/>
    <lineage>
        <taxon>Eukaryota</taxon>
        <taxon>Metazoa</taxon>
        <taxon>Ecdysozoa</taxon>
        <taxon>Arthropoda</taxon>
        <taxon>Hexapoda</taxon>
        <taxon>Insecta</taxon>
        <taxon>Pterygota</taxon>
        <taxon>Neoptera</taxon>
        <taxon>Endopterygota</taxon>
        <taxon>Diptera</taxon>
        <taxon>Brachycera</taxon>
        <taxon>Muscomorpha</taxon>
        <taxon>Muscoidea</taxon>
        <taxon>Muscidae</taxon>
        <taxon>Stomoxys</taxon>
    </lineage>
</organism>
<dbReference type="CDD" id="cd02872">
    <property type="entry name" value="GH18_chitolectin_chitotriosidase"/>
    <property type="match status" value="1"/>
</dbReference>
<dbReference type="Gene3D" id="2.170.140.10">
    <property type="entry name" value="Chitin binding domain"/>
    <property type="match status" value="1"/>
</dbReference>
<gene>
    <name evidence="17" type="primary">106089403</name>
</gene>
<dbReference type="OrthoDB" id="73875at2759"/>
<dbReference type="InterPro" id="IPR036508">
    <property type="entry name" value="Chitin-bd_dom_sf"/>
</dbReference>
<dbReference type="SUPFAM" id="SSF54556">
    <property type="entry name" value="Chitinase insertion domain"/>
    <property type="match status" value="1"/>
</dbReference>